<protein>
    <submittedName>
        <fullName evidence="1">Uncharacterized protein</fullName>
    </submittedName>
</protein>
<evidence type="ECO:0000313" key="1">
    <source>
        <dbReference type="EMBL" id="GLC88699.1"/>
    </source>
</evidence>
<accession>A0ABQ5NL04</accession>
<organism evidence="1 2">
    <name type="scientific">Lysinibacillus piscis</name>
    <dbReference type="NCBI Taxonomy" id="2518931"/>
    <lineage>
        <taxon>Bacteria</taxon>
        <taxon>Bacillati</taxon>
        <taxon>Bacillota</taxon>
        <taxon>Bacilli</taxon>
        <taxon>Bacillales</taxon>
        <taxon>Bacillaceae</taxon>
        <taxon>Lysinibacillus</taxon>
    </lineage>
</organism>
<sequence length="109" mass="12222">MRLRQRDLKPCTLKKFGKVTEDDGTTYDGWGDGGTLHANVQPAGGKMHVEMYGAKIKYMLVAYAETIDDLTENDGLCIFVAADKDPDYKVVAIRPWNTHFVIDLEKVVT</sequence>
<name>A0ABQ5NL04_9BACI</name>
<comment type="caution">
    <text evidence="1">The sequence shown here is derived from an EMBL/GenBank/DDBJ whole genome shotgun (WGS) entry which is preliminary data.</text>
</comment>
<keyword evidence="2" id="KW-1185">Reference proteome</keyword>
<gene>
    <name evidence="1" type="ORF">LYSBPC_18260</name>
</gene>
<evidence type="ECO:0000313" key="2">
    <source>
        <dbReference type="Proteomes" id="UP001065593"/>
    </source>
</evidence>
<dbReference type="Proteomes" id="UP001065593">
    <property type="component" value="Unassembled WGS sequence"/>
</dbReference>
<dbReference type="EMBL" id="BRZA01000002">
    <property type="protein sequence ID" value="GLC88699.1"/>
    <property type="molecule type" value="Genomic_DNA"/>
</dbReference>
<reference evidence="1" key="1">
    <citation type="submission" date="2022-08" db="EMBL/GenBank/DDBJ databases">
        <title>Draft genome sequence of Lysinibacillus sp. strain KH24.</title>
        <authorList>
            <person name="Kanbe H."/>
            <person name="Itoh H."/>
        </authorList>
    </citation>
    <scope>NUCLEOTIDE SEQUENCE</scope>
    <source>
        <strain evidence="1">KH24</strain>
    </source>
</reference>
<proteinExistence type="predicted"/>
<dbReference type="RefSeq" id="WP_264988460.1">
    <property type="nucleotide sequence ID" value="NZ_BRZA01000002.1"/>
</dbReference>